<evidence type="ECO:0000313" key="1">
    <source>
        <dbReference type="EMBL" id="KAF1938046.1"/>
    </source>
</evidence>
<dbReference type="AlphaFoldDB" id="A0A6A5SHQ8"/>
<gene>
    <name evidence="1" type="ORF">EJ02DRAFT_469220</name>
</gene>
<proteinExistence type="predicted"/>
<accession>A0A6A5SHQ8</accession>
<dbReference type="OrthoDB" id="5362512at2759"/>
<name>A0A6A5SHQ8_9PLEO</name>
<dbReference type="PANTHER" id="PTHR33112:SF11">
    <property type="entry name" value="HETEROKARYON INCOMPATIBILITY DOMAIN-CONTAINING PROTEIN"/>
    <property type="match status" value="1"/>
</dbReference>
<dbReference type="PANTHER" id="PTHR33112">
    <property type="entry name" value="DOMAIN PROTEIN, PUTATIVE-RELATED"/>
    <property type="match status" value="1"/>
</dbReference>
<sequence length="124" mass="14178">MCIQQTWIKISSSFSVTCTISSSGNNVSQCTINKRAWVTQERLLAPRILHFGRSQLLWECLEYDASESYPHGLPAFSQTQILTNFKALDPDKYVKKMARQGRDIVPSTSSYHLWNRIVTAYSET</sequence>
<dbReference type="EMBL" id="ML976116">
    <property type="protein sequence ID" value="KAF1938046.1"/>
    <property type="molecule type" value="Genomic_DNA"/>
</dbReference>
<reference evidence="1" key="1">
    <citation type="journal article" date="2020" name="Stud. Mycol.">
        <title>101 Dothideomycetes genomes: a test case for predicting lifestyles and emergence of pathogens.</title>
        <authorList>
            <person name="Haridas S."/>
            <person name="Albert R."/>
            <person name="Binder M."/>
            <person name="Bloem J."/>
            <person name="Labutti K."/>
            <person name="Salamov A."/>
            <person name="Andreopoulos B."/>
            <person name="Baker S."/>
            <person name="Barry K."/>
            <person name="Bills G."/>
            <person name="Bluhm B."/>
            <person name="Cannon C."/>
            <person name="Castanera R."/>
            <person name="Culley D."/>
            <person name="Daum C."/>
            <person name="Ezra D."/>
            <person name="Gonzalez J."/>
            <person name="Henrissat B."/>
            <person name="Kuo A."/>
            <person name="Liang C."/>
            <person name="Lipzen A."/>
            <person name="Lutzoni F."/>
            <person name="Magnuson J."/>
            <person name="Mondo S."/>
            <person name="Nolan M."/>
            <person name="Ohm R."/>
            <person name="Pangilinan J."/>
            <person name="Park H.-J."/>
            <person name="Ramirez L."/>
            <person name="Alfaro M."/>
            <person name="Sun H."/>
            <person name="Tritt A."/>
            <person name="Yoshinaga Y."/>
            <person name="Zwiers L.-H."/>
            <person name="Turgeon B."/>
            <person name="Goodwin S."/>
            <person name="Spatafora J."/>
            <person name="Crous P."/>
            <person name="Grigoriev I."/>
        </authorList>
    </citation>
    <scope>NUCLEOTIDE SEQUENCE</scope>
    <source>
        <strain evidence="1">CBS 161.51</strain>
    </source>
</reference>
<dbReference type="Proteomes" id="UP000800038">
    <property type="component" value="Unassembled WGS sequence"/>
</dbReference>
<keyword evidence="2" id="KW-1185">Reference proteome</keyword>
<evidence type="ECO:0000313" key="2">
    <source>
        <dbReference type="Proteomes" id="UP000800038"/>
    </source>
</evidence>
<organism evidence="1 2">
    <name type="scientific">Clathrospora elynae</name>
    <dbReference type="NCBI Taxonomy" id="706981"/>
    <lineage>
        <taxon>Eukaryota</taxon>
        <taxon>Fungi</taxon>
        <taxon>Dikarya</taxon>
        <taxon>Ascomycota</taxon>
        <taxon>Pezizomycotina</taxon>
        <taxon>Dothideomycetes</taxon>
        <taxon>Pleosporomycetidae</taxon>
        <taxon>Pleosporales</taxon>
        <taxon>Diademaceae</taxon>
        <taxon>Clathrospora</taxon>
    </lineage>
</organism>
<protein>
    <submittedName>
        <fullName evidence="1">Uncharacterized protein</fullName>
    </submittedName>
</protein>